<protein>
    <recommendedName>
        <fullName evidence="5">Transmembrane protein</fullName>
    </recommendedName>
</protein>
<organism evidence="3 4">
    <name type="scientific">Cystoisospora suis</name>
    <dbReference type="NCBI Taxonomy" id="483139"/>
    <lineage>
        <taxon>Eukaryota</taxon>
        <taxon>Sar</taxon>
        <taxon>Alveolata</taxon>
        <taxon>Apicomplexa</taxon>
        <taxon>Conoidasida</taxon>
        <taxon>Coccidia</taxon>
        <taxon>Eucoccidiorida</taxon>
        <taxon>Eimeriorina</taxon>
        <taxon>Sarcocystidae</taxon>
        <taxon>Cystoisospora</taxon>
    </lineage>
</organism>
<dbReference type="RefSeq" id="XP_067925742.1">
    <property type="nucleotide sequence ID" value="XM_068062276.1"/>
</dbReference>
<accession>A0A2C6L9I3</accession>
<keyword evidence="2" id="KW-1133">Transmembrane helix</keyword>
<comment type="caution">
    <text evidence="3">The sequence shown here is derived from an EMBL/GenBank/DDBJ whole genome shotgun (WGS) entry which is preliminary data.</text>
</comment>
<feature type="region of interest" description="Disordered" evidence="1">
    <location>
        <begin position="118"/>
        <end position="150"/>
    </location>
</feature>
<reference evidence="3 4" key="1">
    <citation type="journal article" date="2017" name="Int. J. Parasitol.">
        <title>The genome of the protozoan parasite Cystoisospora suis and a reverse vaccinology approach to identify vaccine candidates.</title>
        <authorList>
            <person name="Palmieri N."/>
            <person name="Shrestha A."/>
            <person name="Ruttkowski B."/>
            <person name="Beck T."/>
            <person name="Vogl C."/>
            <person name="Tomley F."/>
            <person name="Blake D.P."/>
            <person name="Joachim A."/>
        </authorList>
    </citation>
    <scope>NUCLEOTIDE SEQUENCE [LARGE SCALE GENOMIC DNA]</scope>
    <source>
        <strain evidence="3 4">Wien I</strain>
    </source>
</reference>
<dbReference type="GeneID" id="94425487"/>
<evidence type="ECO:0000313" key="4">
    <source>
        <dbReference type="Proteomes" id="UP000221165"/>
    </source>
</evidence>
<evidence type="ECO:0008006" key="5">
    <source>
        <dbReference type="Google" id="ProtNLM"/>
    </source>
</evidence>
<name>A0A2C6L9I3_9APIC</name>
<dbReference type="EMBL" id="MIGC01000870">
    <property type="protein sequence ID" value="PHJ24068.1"/>
    <property type="molecule type" value="Genomic_DNA"/>
</dbReference>
<sequence>MEMKECLCTPRCRDPRGLPPRISLKNLYPVLVPLFAIFYVTTASASTGDMRQAPAVNVLPYSRGSLFASRYGTVVEAGPESAETRTAGLDAEEDESPLPLWRELGPADALAGARTAKGWELQSPKMSKRPKRQHNAPGMPEDERSPGHRKRFRRKWVIGGILVTAVVAAIVGRVRAKRKLQHHMMREKQAAAASAELVHLLKQVQAAYNGMSASERKDFDVLMGMVSQIAERVGEEQEVTDLVMAVTSPSPARVEEYVQKNLEGPDIQEAVLPRLT</sequence>
<keyword evidence="2" id="KW-0812">Transmembrane</keyword>
<keyword evidence="4" id="KW-1185">Reference proteome</keyword>
<evidence type="ECO:0000256" key="2">
    <source>
        <dbReference type="SAM" id="Phobius"/>
    </source>
</evidence>
<dbReference type="AlphaFoldDB" id="A0A2C6L9I3"/>
<dbReference type="VEuPathDB" id="ToxoDB:CSUI_002074"/>
<dbReference type="Proteomes" id="UP000221165">
    <property type="component" value="Unassembled WGS sequence"/>
</dbReference>
<evidence type="ECO:0000256" key="1">
    <source>
        <dbReference type="SAM" id="MobiDB-lite"/>
    </source>
</evidence>
<feature type="transmembrane region" description="Helical" evidence="2">
    <location>
        <begin position="156"/>
        <end position="176"/>
    </location>
</feature>
<keyword evidence="2" id="KW-0472">Membrane</keyword>
<proteinExistence type="predicted"/>
<evidence type="ECO:0000313" key="3">
    <source>
        <dbReference type="EMBL" id="PHJ24068.1"/>
    </source>
</evidence>
<gene>
    <name evidence="3" type="ORF">CSUI_002074</name>
</gene>